<proteinExistence type="predicted"/>
<comment type="caution">
    <text evidence="1">The sequence shown here is derived from an EMBL/GenBank/DDBJ whole genome shotgun (WGS) entry which is preliminary data.</text>
</comment>
<evidence type="ECO:0000313" key="2">
    <source>
        <dbReference type="Proteomes" id="UP001176961"/>
    </source>
</evidence>
<dbReference type="AlphaFoldDB" id="A0AA36DJZ9"/>
<keyword evidence="2" id="KW-1185">Reference proteome</keyword>
<sequence>MVAVGALFALAIYSSTSAAPALDSNGGQWIRENPNQDKFLGISWDAAAGVVNKGRVGRFLVPKQVLEAKTRKGSDIQSDMVVLFQESWCSTMDGNTLADICESMCPLYYGGAEVKYRVNNIVNLHGANIVNAVKLEDVKASIFD</sequence>
<organism evidence="1 2">
    <name type="scientific">Cylicocyclus nassatus</name>
    <name type="common">Nematode worm</name>
    <dbReference type="NCBI Taxonomy" id="53992"/>
    <lineage>
        <taxon>Eukaryota</taxon>
        <taxon>Metazoa</taxon>
        <taxon>Ecdysozoa</taxon>
        <taxon>Nematoda</taxon>
        <taxon>Chromadorea</taxon>
        <taxon>Rhabditida</taxon>
        <taxon>Rhabditina</taxon>
        <taxon>Rhabditomorpha</taxon>
        <taxon>Strongyloidea</taxon>
        <taxon>Strongylidae</taxon>
        <taxon>Cylicocyclus</taxon>
    </lineage>
</organism>
<protein>
    <submittedName>
        <fullName evidence="1">Uncharacterized protein</fullName>
    </submittedName>
</protein>
<reference evidence="1" key="1">
    <citation type="submission" date="2023-07" db="EMBL/GenBank/DDBJ databases">
        <authorList>
            <consortium name="CYATHOMIX"/>
        </authorList>
    </citation>
    <scope>NUCLEOTIDE SEQUENCE</scope>
    <source>
        <strain evidence="1">N/A</strain>
    </source>
</reference>
<evidence type="ECO:0000313" key="1">
    <source>
        <dbReference type="EMBL" id="CAJ0588165.1"/>
    </source>
</evidence>
<name>A0AA36DJZ9_CYLNA</name>
<dbReference type="EMBL" id="CATQJL010000001">
    <property type="protein sequence ID" value="CAJ0588165.1"/>
    <property type="molecule type" value="Genomic_DNA"/>
</dbReference>
<gene>
    <name evidence="1" type="ORF">CYNAS_LOCUS148</name>
</gene>
<dbReference type="Proteomes" id="UP001176961">
    <property type="component" value="Unassembled WGS sequence"/>
</dbReference>
<accession>A0AA36DJZ9</accession>